<keyword evidence="13" id="KW-1185">Reference proteome</keyword>
<feature type="signal peptide" evidence="11">
    <location>
        <begin position="1"/>
        <end position="22"/>
    </location>
</feature>
<keyword evidence="8 11" id="KW-0521">NADP</keyword>
<dbReference type="PRINTS" id="PR00970">
    <property type="entry name" value="RIBTRNSFRASE"/>
</dbReference>
<dbReference type="Ensembl" id="ENSACIT00000028463.1">
    <property type="protein sequence ID" value="ENSACIP00000027733.1"/>
    <property type="gene ID" value="ENSACIG00000021483.1"/>
</dbReference>
<dbReference type="GO" id="GO:0005576">
    <property type="term" value="C:extracellular region"/>
    <property type="evidence" value="ECO:0007669"/>
    <property type="project" value="UniProtKB-SubCell"/>
</dbReference>
<dbReference type="PANTHER" id="PTHR10339">
    <property type="entry name" value="ADP-RIBOSYLTRANSFERASE"/>
    <property type="match status" value="1"/>
</dbReference>
<evidence type="ECO:0000256" key="7">
    <source>
        <dbReference type="ARBA" id="ARBA00022695"/>
    </source>
</evidence>
<evidence type="ECO:0000313" key="13">
    <source>
        <dbReference type="Proteomes" id="UP000261340"/>
    </source>
</evidence>
<reference evidence="12" key="1">
    <citation type="submission" date="2025-08" db="UniProtKB">
        <authorList>
            <consortium name="Ensembl"/>
        </authorList>
    </citation>
    <scope>IDENTIFICATION</scope>
</reference>
<name>A0A3Q0T1A1_AMPCI</name>
<dbReference type="GO" id="GO:0090729">
    <property type="term" value="F:toxin activity"/>
    <property type="evidence" value="ECO:0007669"/>
    <property type="project" value="UniProtKB-KW"/>
</dbReference>
<evidence type="ECO:0000256" key="6">
    <source>
        <dbReference type="ARBA" id="ARBA00022679"/>
    </source>
</evidence>
<proteinExistence type="inferred from homology"/>
<dbReference type="InterPro" id="IPR000768">
    <property type="entry name" value="ART"/>
</dbReference>
<dbReference type="GO" id="GO:0003950">
    <property type="term" value="F:NAD+ poly-ADP-ribosyltransferase activity"/>
    <property type="evidence" value="ECO:0007669"/>
    <property type="project" value="TreeGrafter"/>
</dbReference>
<dbReference type="Pfam" id="PF01129">
    <property type="entry name" value="ART"/>
    <property type="match status" value="1"/>
</dbReference>
<dbReference type="GeneTree" id="ENSGT00930000152222"/>
<evidence type="ECO:0000256" key="4">
    <source>
        <dbReference type="ARBA" id="ARBA00022656"/>
    </source>
</evidence>
<dbReference type="GO" id="GO:0106274">
    <property type="term" value="F:NAD+-protein-arginine ADP-ribosyltransferase activity"/>
    <property type="evidence" value="ECO:0007669"/>
    <property type="project" value="UniProtKB-EC"/>
</dbReference>
<evidence type="ECO:0000313" key="12">
    <source>
        <dbReference type="Ensembl" id="ENSACIP00000027733.1"/>
    </source>
</evidence>
<keyword evidence="11" id="KW-0732">Signal</keyword>
<protein>
    <recommendedName>
        <fullName evidence="11">NAD(P)(+)--arginine ADP-ribosyltransferase</fullName>
        <ecNumber evidence="11">2.4.2.31</ecNumber>
    </recommendedName>
    <alternativeName>
        <fullName evidence="11">Mono(ADP-ribosyl)transferase</fullName>
    </alternativeName>
</protein>
<evidence type="ECO:0000256" key="1">
    <source>
        <dbReference type="ARBA" id="ARBA00004613"/>
    </source>
</evidence>
<keyword evidence="6 11" id="KW-0808">Transferase</keyword>
<keyword evidence="11" id="KW-0520">NAD</keyword>
<dbReference type="OMA" id="KHSQVTC"/>
<reference evidence="12" key="2">
    <citation type="submission" date="2025-09" db="UniProtKB">
        <authorList>
            <consortium name="Ensembl"/>
        </authorList>
    </citation>
    <scope>IDENTIFICATION</scope>
</reference>
<keyword evidence="9" id="KW-0843">Virulence</keyword>
<dbReference type="Gene3D" id="3.90.176.10">
    <property type="entry name" value="Toxin ADP-ribosyltransferase, Chain A, domain 1"/>
    <property type="match status" value="1"/>
</dbReference>
<evidence type="ECO:0000256" key="2">
    <source>
        <dbReference type="ARBA" id="ARBA00009558"/>
    </source>
</evidence>
<evidence type="ECO:0000256" key="5">
    <source>
        <dbReference type="ARBA" id="ARBA00022676"/>
    </source>
</evidence>
<keyword evidence="3" id="KW-0964">Secreted</keyword>
<evidence type="ECO:0000256" key="10">
    <source>
        <dbReference type="ARBA" id="ARBA00047597"/>
    </source>
</evidence>
<accession>A0A3Q0T1A1</accession>
<comment type="subcellular location">
    <subcellularLocation>
        <location evidence="1">Secreted</location>
    </subcellularLocation>
</comment>
<dbReference type="Proteomes" id="UP000261340">
    <property type="component" value="Unplaced"/>
</dbReference>
<comment type="similarity">
    <text evidence="2 11">Belongs to the Arg-specific ADP-ribosyltransferase family.</text>
</comment>
<organism evidence="12 13">
    <name type="scientific">Amphilophus citrinellus</name>
    <name type="common">Midas cichlid</name>
    <name type="synonym">Cichlasoma citrinellum</name>
    <dbReference type="NCBI Taxonomy" id="61819"/>
    <lineage>
        <taxon>Eukaryota</taxon>
        <taxon>Metazoa</taxon>
        <taxon>Chordata</taxon>
        <taxon>Craniata</taxon>
        <taxon>Vertebrata</taxon>
        <taxon>Euteleostomi</taxon>
        <taxon>Actinopterygii</taxon>
        <taxon>Neopterygii</taxon>
        <taxon>Teleostei</taxon>
        <taxon>Neoteleostei</taxon>
        <taxon>Acanthomorphata</taxon>
        <taxon>Ovalentaria</taxon>
        <taxon>Cichlomorphae</taxon>
        <taxon>Cichliformes</taxon>
        <taxon>Cichlidae</taxon>
        <taxon>New World cichlids</taxon>
        <taxon>Cichlasomatinae</taxon>
        <taxon>Heroini</taxon>
        <taxon>Amphilophus</taxon>
    </lineage>
</organism>
<evidence type="ECO:0000256" key="3">
    <source>
        <dbReference type="ARBA" id="ARBA00022525"/>
    </source>
</evidence>
<dbReference type="InterPro" id="IPR050999">
    <property type="entry name" value="ADP-ribosyltransferase_ARG"/>
</dbReference>
<dbReference type="EC" id="2.4.2.31" evidence="11"/>
<dbReference type="SUPFAM" id="SSF56399">
    <property type="entry name" value="ADP-ribosylation"/>
    <property type="match status" value="1"/>
</dbReference>
<sequence length="282" mass="33078">MKPLLHTCSFSITLILFGGSLTQKQGQVFQLQNTKRQIKQELKDQLHTSTFDDCRSEVTVLNDNSMMQKWEFCHKNFSQAWKNAEQHHRKLKHKYLEKDHSSALYMYTKSLLQPVNQNFKSANGTGKLKEMLESHSLFSFLSEAIQILKHSQVTCLSTIFQSESLLHLNISNKQVRFSTFILGSDEWNFTRNISCFEVHSCFGADITYYSALKQNNQVLIPPYEIFKVTDVQTETKECRIIYRLRSNLNCVYNKESNMLHPISSFLTTVLCDCFYWWWSDYL</sequence>
<dbReference type="PANTHER" id="PTHR10339:SF25">
    <property type="entry name" value="SECRETED EXOENZYME S"/>
    <property type="match status" value="1"/>
</dbReference>
<comment type="catalytic activity">
    <reaction evidence="10 11">
        <text>L-arginyl-[protein] + NAD(+) = N(omega)-(ADP-D-ribosyl)-L-arginyl-[protein] + nicotinamide + H(+)</text>
        <dbReference type="Rhea" id="RHEA:19149"/>
        <dbReference type="Rhea" id="RHEA-COMP:10532"/>
        <dbReference type="Rhea" id="RHEA-COMP:15087"/>
        <dbReference type="ChEBI" id="CHEBI:15378"/>
        <dbReference type="ChEBI" id="CHEBI:17154"/>
        <dbReference type="ChEBI" id="CHEBI:29965"/>
        <dbReference type="ChEBI" id="CHEBI:57540"/>
        <dbReference type="ChEBI" id="CHEBI:142554"/>
        <dbReference type="EC" id="2.4.2.31"/>
    </reaction>
</comment>
<evidence type="ECO:0000256" key="8">
    <source>
        <dbReference type="ARBA" id="ARBA00022857"/>
    </source>
</evidence>
<keyword evidence="4" id="KW-0800">Toxin</keyword>
<dbReference type="GO" id="GO:0016779">
    <property type="term" value="F:nucleotidyltransferase activity"/>
    <property type="evidence" value="ECO:0007669"/>
    <property type="project" value="UniProtKB-KW"/>
</dbReference>
<feature type="chain" id="PRO_5018381194" description="NAD(P)(+)--arginine ADP-ribosyltransferase" evidence="11">
    <location>
        <begin position="23"/>
        <end position="282"/>
    </location>
</feature>
<dbReference type="PROSITE" id="PS51996">
    <property type="entry name" value="TR_MART"/>
    <property type="match status" value="1"/>
</dbReference>
<dbReference type="AlphaFoldDB" id="A0A3Q0T1A1"/>
<evidence type="ECO:0000256" key="11">
    <source>
        <dbReference type="RuleBase" id="RU361228"/>
    </source>
</evidence>
<keyword evidence="5 11" id="KW-0328">Glycosyltransferase</keyword>
<keyword evidence="7" id="KW-0548">Nucleotidyltransferase</keyword>
<evidence type="ECO:0000256" key="9">
    <source>
        <dbReference type="ARBA" id="ARBA00023026"/>
    </source>
</evidence>